<dbReference type="AlphaFoldDB" id="A0A8H7UWC3"/>
<dbReference type="Gene3D" id="3.30.420.10">
    <property type="entry name" value="Ribonuclease H-like superfamily/Ribonuclease H"/>
    <property type="match status" value="1"/>
</dbReference>
<comment type="caution">
    <text evidence="1">The sequence shown here is derived from an EMBL/GenBank/DDBJ whole genome shotgun (WGS) entry which is preliminary data.</text>
</comment>
<protein>
    <submittedName>
        <fullName evidence="1">Uncharacterized protein</fullName>
    </submittedName>
</protein>
<dbReference type="InterPro" id="IPR036397">
    <property type="entry name" value="RNaseH_sf"/>
</dbReference>
<sequence>MPYWTEPHVEEDGGSVLFWGCITANGPGYGGTTLMDGSVDSIVYVAILQTSLLGTLEYRYDMSRNVIRFQLDNVMPHTSGFTQDRFGANGII</sequence>
<name>A0A8H7UWC3_9FUNG</name>
<dbReference type="Proteomes" id="UP000650833">
    <property type="component" value="Unassembled WGS sequence"/>
</dbReference>
<keyword evidence="2" id="KW-1185">Reference proteome</keyword>
<evidence type="ECO:0000313" key="2">
    <source>
        <dbReference type="Proteomes" id="UP000650833"/>
    </source>
</evidence>
<dbReference type="EMBL" id="JAEPRC010000675">
    <property type="protein sequence ID" value="KAG2193089.1"/>
    <property type="molecule type" value="Genomic_DNA"/>
</dbReference>
<accession>A0A8H7UWC3</accession>
<organism evidence="1 2">
    <name type="scientific">Mucor plumbeus</name>
    <dbReference type="NCBI Taxonomy" id="97098"/>
    <lineage>
        <taxon>Eukaryota</taxon>
        <taxon>Fungi</taxon>
        <taxon>Fungi incertae sedis</taxon>
        <taxon>Mucoromycota</taxon>
        <taxon>Mucoromycotina</taxon>
        <taxon>Mucoromycetes</taxon>
        <taxon>Mucorales</taxon>
        <taxon>Mucorineae</taxon>
        <taxon>Mucoraceae</taxon>
        <taxon>Mucor</taxon>
    </lineage>
</organism>
<evidence type="ECO:0000313" key="1">
    <source>
        <dbReference type="EMBL" id="KAG2193089.1"/>
    </source>
</evidence>
<gene>
    <name evidence="1" type="ORF">INT46_011879</name>
</gene>
<dbReference type="OrthoDB" id="4843387at2759"/>
<dbReference type="GO" id="GO:0003676">
    <property type="term" value="F:nucleic acid binding"/>
    <property type="evidence" value="ECO:0007669"/>
    <property type="project" value="InterPro"/>
</dbReference>
<reference evidence="1" key="1">
    <citation type="submission" date="2020-12" db="EMBL/GenBank/DDBJ databases">
        <title>Metabolic potential, ecology and presence of endohyphal bacteria is reflected in genomic diversity of Mucoromycotina.</title>
        <authorList>
            <person name="Muszewska A."/>
            <person name="Okrasinska A."/>
            <person name="Steczkiewicz K."/>
            <person name="Drgas O."/>
            <person name="Orlowska M."/>
            <person name="Perlinska-Lenart U."/>
            <person name="Aleksandrzak-Piekarczyk T."/>
            <person name="Szatraj K."/>
            <person name="Zielenkiewicz U."/>
            <person name="Pilsyk S."/>
            <person name="Malc E."/>
            <person name="Mieczkowski P."/>
            <person name="Kruszewska J.S."/>
            <person name="Biernat P."/>
            <person name="Pawlowska J."/>
        </authorList>
    </citation>
    <scope>NUCLEOTIDE SEQUENCE</scope>
    <source>
        <strain evidence="1">CBS 226.32</strain>
    </source>
</reference>
<proteinExistence type="predicted"/>